<feature type="region of interest" description="Disordered" evidence="1">
    <location>
        <begin position="1"/>
        <end position="61"/>
    </location>
</feature>
<dbReference type="EMBL" id="LCEK01000034">
    <property type="protein sequence ID" value="KKS71206.1"/>
    <property type="molecule type" value="Genomic_DNA"/>
</dbReference>
<protein>
    <submittedName>
        <fullName evidence="2">Uncharacterized protein</fullName>
    </submittedName>
</protein>
<sequence length="186" mass="21758">MADTPIRKKETAPQISPASSFDIRPPAEQPKQERMPSQEQHIPKQEIREPQEKTDMSVHQDEGFLDEAIDGLRSKLRRPKRQKPTTIPQVRDEITVKVEKIMEEGLADAYKELGTIERQEFKIKGEQTALQIRELLQATHIKIKKIFKLLFEWLKMLPGINRFYLEQEAKIKADKIVSLKDQYNKQ</sequence>
<dbReference type="Proteomes" id="UP000033867">
    <property type="component" value="Unassembled WGS sequence"/>
</dbReference>
<organism evidence="2 3">
    <name type="scientific">Candidatus Magasanikbacteria bacterium GW2011_GWE2_42_7</name>
    <dbReference type="NCBI Taxonomy" id="1619052"/>
    <lineage>
        <taxon>Bacteria</taxon>
        <taxon>Candidatus Magasanikiibacteriota</taxon>
    </lineage>
</organism>
<dbReference type="AlphaFoldDB" id="A0A0G1DK24"/>
<feature type="compositionally biased region" description="Basic and acidic residues" evidence="1">
    <location>
        <begin position="30"/>
        <end position="61"/>
    </location>
</feature>
<evidence type="ECO:0000256" key="1">
    <source>
        <dbReference type="SAM" id="MobiDB-lite"/>
    </source>
</evidence>
<reference evidence="2 3" key="1">
    <citation type="journal article" date="2015" name="Nature">
        <title>rRNA introns, odd ribosomes, and small enigmatic genomes across a large radiation of phyla.</title>
        <authorList>
            <person name="Brown C.T."/>
            <person name="Hug L.A."/>
            <person name="Thomas B.C."/>
            <person name="Sharon I."/>
            <person name="Castelle C.J."/>
            <person name="Singh A."/>
            <person name="Wilkins M.J."/>
            <person name="Williams K.H."/>
            <person name="Banfield J.F."/>
        </authorList>
    </citation>
    <scope>NUCLEOTIDE SEQUENCE [LARGE SCALE GENOMIC DNA]</scope>
</reference>
<feature type="compositionally biased region" description="Basic and acidic residues" evidence="1">
    <location>
        <begin position="1"/>
        <end position="11"/>
    </location>
</feature>
<gene>
    <name evidence="2" type="ORF">UV42_C0034G0001</name>
</gene>
<proteinExistence type="predicted"/>
<accession>A0A0G1DK24</accession>
<name>A0A0G1DK24_9BACT</name>
<evidence type="ECO:0000313" key="2">
    <source>
        <dbReference type="EMBL" id="KKS71206.1"/>
    </source>
</evidence>
<comment type="caution">
    <text evidence="2">The sequence shown here is derived from an EMBL/GenBank/DDBJ whole genome shotgun (WGS) entry which is preliminary data.</text>
</comment>
<evidence type="ECO:0000313" key="3">
    <source>
        <dbReference type="Proteomes" id="UP000033867"/>
    </source>
</evidence>